<dbReference type="PANTHER" id="PTHR35357:SF8">
    <property type="entry name" value="OS01G0111000 PROTEIN"/>
    <property type="match status" value="1"/>
</dbReference>
<evidence type="ECO:0000313" key="8">
    <source>
        <dbReference type="EMBL" id="KAJ3696377.1"/>
    </source>
</evidence>
<evidence type="ECO:0000259" key="6">
    <source>
        <dbReference type="SMART" id="SM00856"/>
    </source>
</evidence>
<dbReference type="EMBL" id="JAMRDG010000002">
    <property type="protein sequence ID" value="KAJ3691830.1"/>
    <property type="molecule type" value="Genomic_DNA"/>
</dbReference>
<keyword evidence="2" id="KW-1015">Disulfide bond</keyword>
<name>A0AAD6EPB7_9POAL</name>
<dbReference type="InterPro" id="IPR035513">
    <property type="entry name" value="Invertase/methylesterase_inhib"/>
</dbReference>
<protein>
    <recommendedName>
        <fullName evidence="6">Pectinesterase inhibitor domain-containing protein</fullName>
    </recommendedName>
</protein>
<gene>
    <name evidence="8" type="ORF">LUZ61_000082</name>
    <name evidence="7" type="ORF">LUZ61_020994</name>
</gene>
<dbReference type="SMART" id="SM00856">
    <property type="entry name" value="PMEI"/>
    <property type="match status" value="1"/>
</dbReference>
<evidence type="ECO:0000256" key="1">
    <source>
        <dbReference type="ARBA" id="ARBA00022729"/>
    </source>
</evidence>
<evidence type="ECO:0000256" key="4">
    <source>
        <dbReference type="SAM" id="Coils"/>
    </source>
</evidence>
<dbReference type="CDD" id="cd15801">
    <property type="entry name" value="PMEI-like_1"/>
    <property type="match status" value="1"/>
</dbReference>
<sequence>MASSLCTVFILSLGLSLLFTPALAGIALIRDTCKYTTVHRNLCFQVLLSKRESQRADAPGLAKIALKIAHDNASKLSAELVELHDKAEDMSDLQQCLEECLRQYEDAMEQLDDASVAVDTRKYREAAQWVSVAQGDVRLCQVGCRTVPEYKNMLTKQNGNVGRLCSITASILRSLAVKH</sequence>
<keyword evidence="9" id="KW-1185">Reference proteome</keyword>
<proteinExistence type="inferred from homology"/>
<comment type="caution">
    <text evidence="7">The sequence shown here is derived from an EMBL/GenBank/DDBJ whole genome shotgun (WGS) entry which is preliminary data.</text>
</comment>
<dbReference type="Gene3D" id="1.20.140.40">
    <property type="entry name" value="Invertase/pectin methylesterase inhibitor family protein"/>
    <property type="match status" value="1"/>
</dbReference>
<dbReference type="AlphaFoldDB" id="A0AAD6EPB7"/>
<accession>A0AAD6EPB7</accession>
<dbReference type="EMBL" id="JAMRDG010000001">
    <property type="protein sequence ID" value="KAJ3696377.1"/>
    <property type="molecule type" value="Genomic_DNA"/>
</dbReference>
<dbReference type="Proteomes" id="UP001210211">
    <property type="component" value="Unassembled WGS sequence"/>
</dbReference>
<comment type="similarity">
    <text evidence="3">Belongs to the PMEI family.</text>
</comment>
<dbReference type="InterPro" id="IPR006501">
    <property type="entry name" value="Pectinesterase_inhib_dom"/>
</dbReference>
<evidence type="ECO:0000256" key="5">
    <source>
        <dbReference type="SAM" id="SignalP"/>
    </source>
</evidence>
<feature type="coiled-coil region" evidence="4">
    <location>
        <begin position="90"/>
        <end position="117"/>
    </location>
</feature>
<organism evidence="7 9">
    <name type="scientific">Rhynchospora tenuis</name>
    <dbReference type="NCBI Taxonomy" id="198213"/>
    <lineage>
        <taxon>Eukaryota</taxon>
        <taxon>Viridiplantae</taxon>
        <taxon>Streptophyta</taxon>
        <taxon>Embryophyta</taxon>
        <taxon>Tracheophyta</taxon>
        <taxon>Spermatophyta</taxon>
        <taxon>Magnoliopsida</taxon>
        <taxon>Liliopsida</taxon>
        <taxon>Poales</taxon>
        <taxon>Cyperaceae</taxon>
        <taxon>Cyperoideae</taxon>
        <taxon>Rhynchosporeae</taxon>
        <taxon>Rhynchospora</taxon>
    </lineage>
</organism>
<keyword evidence="1 5" id="KW-0732">Signal</keyword>
<evidence type="ECO:0000256" key="2">
    <source>
        <dbReference type="ARBA" id="ARBA00023157"/>
    </source>
</evidence>
<dbReference type="PANTHER" id="PTHR35357">
    <property type="entry name" value="OS02G0537100 PROTEIN"/>
    <property type="match status" value="1"/>
</dbReference>
<dbReference type="NCBIfam" id="TIGR01614">
    <property type="entry name" value="PME_inhib"/>
    <property type="match status" value="1"/>
</dbReference>
<evidence type="ECO:0000313" key="7">
    <source>
        <dbReference type="EMBL" id="KAJ3691830.1"/>
    </source>
</evidence>
<feature type="domain" description="Pectinesterase inhibitor" evidence="6">
    <location>
        <begin position="24"/>
        <end position="171"/>
    </location>
</feature>
<reference evidence="7 9" key="1">
    <citation type="journal article" date="2022" name="Cell">
        <title>Repeat-based holocentromeres influence genome architecture and karyotype evolution.</title>
        <authorList>
            <person name="Hofstatter P.G."/>
            <person name="Thangavel G."/>
            <person name="Lux T."/>
            <person name="Neumann P."/>
            <person name="Vondrak T."/>
            <person name="Novak P."/>
            <person name="Zhang M."/>
            <person name="Costa L."/>
            <person name="Castellani M."/>
            <person name="Scott A."/>
            <person name="Toegelov H."/>
            <person name="Fuchs J."/>
            <person name="Mata-Sucre Y."/>
            <person name="Dias Y."/>
            <person name="Vanzela A.L.L."/>
            <person name="Huettel B."/>
            <person name="Almeida C.C.S."/>
            <person name="Simkova H."/>
            <person name="Souza G."/>
            <person name="Pedrosa-Harand A."/>
            <person name="Macas J."/>
            <person name="Mayer K.F.X."/>
            <person name="Houben A."/>
            <person name="Marques A."/>
        </authorList>
    </citation>
    <scope>NUCLEOTIDE SEQUENCE [LARGE SCALE GENOMIC DNA]</scope>
    <source>
        <strain evidence="7">RhyTen1mFocal</strain>
    </source>
</reference>
<dbReference type="SUPFAM" id="SSF101148">
    <property type="entry name" value="Plant invertase/pectin methylesterase inhibitor"/>
    <property type="match status" value="1"/>
</dbReference>
<evidence type="ECO:0000256" key="3">
    <source>
        <dbReference type="ARBA" id="ARBA00038471"/>
    </source>
</evidence>
<evidence type="ECO:0000313" key="9">
    <source>
        <dbReference type="Proteomes" id="UP001210211"/>
    </source>
</evidence>
<keyword evidence="4" id="KW-0175">Coiled coil</keyword>
<feature type="signal peptide" evidence="5">
    <location>
        <begin position="1"/>
        <end position="24"/>
    </location>
</feature>
<dbReference type="Pfam" id="PF04043">
    <property type="entry name" value="PMEI"/>
    <property type="match status" value="1"/>
</dbReference>
<dbReference type="GO" id="GO:0004857">
    <property type="term" value="F:enzyme inhibitor activity"/>
    <property type="evidence" value="ECO:0007669"/>
    <property type="project" value="InterPro"/>
</dbReference>
<feature type="chain" id="PRO_5044706016" description="Pectinesterase inhibitor domain-containing protein" evidence="5">
    <location>
        <begin position="25"/>
        <end position="179"/>
    </location>
</feature>